<dbReference type="SUPFAM" id="SSF54695">
    <property type="entry name" value="POZ domain"/>
    <property type="match status" value="1"/>
</dbReference>
<dbReference type="Pfam" id="PF00651">
    <property type="entry name" value="BTB"/>
    <property type="match status" value="1"/>
</dbReference>
<organism evidence="3 4">
    <name type="scientific">Tolypocladium ophioglossoides (strain CBS 100239)</name>
    <name type="common">Snaketongue truffleclub</name>
    <name type="synonym">Elaphocordyceps ophioglossoides</name>
    <dbReference type="NCBI Taxonomy" id="1163406"/>
    <lineage>
        <taxon>Eukaryota</taxon>
        <taxon>Fungi</taxon>
        <taxon>Dikarya</taxon>
        <taxon>Ascomycota</taxon>
        <taxon>Pezizomycotina</taxon>
        <taxon>Sordariomycetes</taxon>
        <taxon>Hypocreomycetidae</taxon>
        <taxon>Hypocreales</taxon>
        <taxon>Ophiocordycipitaceae</taxon>
        <taxon>Tolypocladium</taxon>
    </lineage>
</organism>
<dbReference type="CDD" id="cd18186">
    <property type="entry name" value="BTB_POZ_ZBTB_KLHL-like"/>
    <property type="match status" value="1"/>
</dbReference>
<feature type="domain" description="BTB" evidence="2">
    <location>
        <begin position="38"/>
        <end position="105"/>
    </location>
</feature>
<dbReference type="AlphaFoldDB" id="A0A0L0N178"/>
<dbReference type="PANTHER" id="PTHR47843">
    <property type="entry name" value="BTB DOMAIN-CONTAINING PROTEIN-RELATED"/>
    <property type="match status" value="1"/>
</dbReference>
<dbReference type="InterPro" id="IPR000210">
    <property type="entry name" value="BTB/POZ_dom"/>
</dbReference>
<evidence type="ECO:0000313" key="3">
    <source>
        <dbReference type="EMBL" id="KND87525.1"/>
    </source>
</evidence>
<dbReference type="EMBL" id="LFRF01000035">
    <property type="protein sequence ID" value="KND87525.1"/>
    <property type="molecule type" value="Genomic_DNA"/>
</dbReference>
<sequence length="255" mass="28987">MPAARKRAKTSHAEDKDRPPSMLLSDYRTCWLVKSDAPAIEIIAKDEVFSVHKSILTTHSEYFETCLNKGFAEAADNLIRFEDIDPKYLGYYLGLAASYSSIVPHIPLMPLEDPEASPKRASIQDFVEVYKLCDRFLSSEMAAFMVFCIKTAIGVGHRALHQAGRDGDKQKALMRDFADGFEALNRDHEVQAALAKKLIEYFCEGIDYMAWDMWMEEVMNRPNFVAHVSKSFARKLVDAMTSRTKLKRKELSGPY</sequence>
<keyword evidence="4" id="KW-1185">Reference proteome</keyword>
<dbReference type="InterPro" id="IPR011333">
    <property type="entry name" value="SKP1/BTB/POZ_sf"/>
</dbReference>
<dbReference type="PROSITE" id="PS50097">
    <property type="entry name" value="BTB"/>
    <property type="match status" value="1"/>
</dbReference>
<gene>
    <name evidence="3" type="ORF">TOPH_07849</name>
</gene>
<dbReference type="Gene3D" id="3.30.710.10">
    <property type="entry name" value="Potassium Channel Kv1.1, Chain A"/>
    <property type="match status" value="1"/>
</dbReference>
<dbReference type="OrthoDB" id="2100128at2759"/>
<proteinExistence type="predicted"/>
<evidence type="ECO:0000259" key="2">
    <source>
        <dbReference type="PROSITE" id="PS50097"/>
    </source>
</evidence>
<feature type="region of interest" description="Disordered" evidence="1">
    <location>
        <begin position="1"/>
        <end position="20"/>
    </location>
</feature>
<protein>
    <recommendedName>
        <fullName evidence="2">BTB domain-containing protein</fullName>
    </recommendedName>
</protein>
<dbReference type="PANTHER" id="PTHR47843:SF2">
    <property type="entry name" value="BTB DOMAIN-CONTAINING PROTEIN"/>
    <property type="match status" value="1"/>
</dbReference>
<accession>A0A0L0N178</accession>
<evidence type="ECO:0000256" key="1">
    <source>
        <dbReference type="SAM" id="MobiDB-lite"/>
    </source>
</evidence>
<dbReference type="Proteomes" id="UP000036947">
    <property type="component" value="Unassembled WGS sequence"/>
</dbReference>
<reference evidence="3 4" key="1">
    <citation type="journal article" date="2015" name="BMC Genomics">
        <title>The genome of the truffle-parasite Tolypocladium ophioglossoides and the evolution of antifungal peptaibiotics.</title>
        <authorList>
            <person name="Quandt C.A."/>
            <person name="Bushley K.E."/>
            <person name="Spatafora J.W."/>
        </authorList>
    </citation>
    <scope>NUCLEOTIDE SEQUENCE [LARGE SCALE GENOMIC DNA]</scope>
    <source>
        <strain evidence="3 4">CBS 100239</strain>
    </source>
</reference>
<evidence type="ECO:0000313" key="4">
    <source>
        <dbReference type="Proteomes" id="UP000036947"/>
    </source>
</evidence>
<name>A0A0L0N178_TOLOC</name>
<comment type="caution">
    <text evidence="3">The sequence shown here is derived from an EMBL/GenBank/DDBJ whole genome shotgun (WGS) entry which is preliminary data.</text>
</comment>
<feature type="compositionally biased region" description="Basic residues" evidence="1">
    <location>
        <begin position="1"/>
        <end position="10"/>
    </location>
</feature>